<dbReference type="GO" id="GO:0010181">
    <property type="term" value="F:FMN binding"/>
    <property type="evidence" value="ECO:0007669"/>
    <property type="project" value="InterPro"/>
</dbReference>
<dbReference type="VEuPathDB" id="FungiDB:SDRG_04900"/>
<keyword evidence="3" id="KW-0288">FMN</keyword>
<dbReference type="Pfam" id="PF01613">
    <property type="entry name" value="Flavin_Reduct"/>
    <property type="match status" value="1"/>
</dbReference>
<comment type="similarity">
    <text evidence="4">Belongs to the flavoredoxin family.</text>
</comment>
<organism evidence="6 7">
    <name type="scientific">Saprolegnia diclina (strain VS20)</name>
    <dbReference type="NCBI Taxonomy" id="1156394"/>
    <lineage>
        <taxon>Eukaryota</taxon>
        <taxon>Sar</taxon>
        <taxon>Stramenopiles</taxon>
        <taxon>Oomycota</taxon>
        <taxon>Saprolegniomycetes</taxon>
        <taxon>Saprolegniales</taxon>
        <taxon>Saprolegniaceae</taxon>
        <taxon>Saprolegnia</taxon>
    </lineage>
</organism>
<evidence type="ECO:0000256" key="1">
    <source>
        <dbReference type="ARBA" id="ARBA00001917"/>
    </source>
</evidence>
<keyword evidence="2" id="KW-0285">Flavoprotein</keyword>
<reference evidence="6 7" key="1">
    <citation type="submission" date="2012-04" db="EMBL/GenBank/DDBJ databases">
        <title>The Genome Sequence of Saprolegnia declina VS20.</title>
        <authorList>
            <consortium name="The Broad Institute Genome Sequencing Platform"/>
            <person name="Russ C."/>
            <person name="Nusbaum C."/>
            <person name="Tyler B."/>
            <person name="van West P."/>
            <person name="Dieguez-Uribeondo J."/>
            <person name="de Bruijn I."/>
            <person name="Tripathy S."/>
            <person name="Jiang R."/>
            <person name="Young S.K."/>
            <person name="Zeng Q."/>
            <person name="Gargeya S."/>
            <person name="Fitzgerald M."/>
            <person name="Haas B."/>
            <person name="Abouelleil A."/>
            <person name="Alvarado L."/>
            <person name="Arachchi H.M."/>
            <person name="Berlin A."/>
            <person name="Chapman S.B."/>
            <person name="Goldberg J."/>
            <person name="Griggs A."/>
            <person name="Gujja S."/>
            <person name="Hansen M."/>
            <person name="Howarth C."/>
            <person name="Imamovic A."/>
            <person name="Larimer J."/>
            <person name="McCowen C."/>
            <person name="Montmayeur A."/>
            <person name="Murphy C."/>
            <person name="Neiman D."/>
            <person name="Pearson M."/>
            <person name="Priest M."/>
            <person name="Roberts A."/>
            <person name="Saif S."/>
            <person name="Shea T."/>
            <person name="Sisk P."/>
            <person name="Sykes S."/>
            <person name="Wortman J."/>
            <person name="Nusbaum C."/>
            <person name="Birren B."/>
        </authorList>
    </citation>
    <scope>NUCLEOTIDE SEQUENCE [LARGE SCALE GENOMIC DNA]</scope>
    <source>
        <strain evidence="6 7">VS20</strain>
    </source>
</reference>
<evidence type="ECO:0000256" key="3">
    <source>
        <dbReference type="ARBA" id="ARBA00022643"/>
    </source>
</evidence>
<gene>
    <name evidence="6" type="ORF">SDRG_04900</name>
</gene>
<name>T0QIQ2_SAPDV</name>
<protein>
    <recommendedName>
        <fullName evidence="5">Flavin reductase like domain-containing protein</fullName>
    </recommendedName>
</protein>
<evidence type="ECO:0000256" key="2">
    <source>
        <dbReference type="ARBA" id="ARBA00022630"/>
    </source>
</evidence>
<dbReference type="OrthoDB" id="298012at2759"/>
<dbReference type="Proteomes" id="UP000030762">
    <property type="component" value="Unassembled WGS sequence"/>
</dbReference>
<feature type="domain" description="Flavin reductase like" evidence="5">
    <location>
        <begin position="22"/>
        <end position="174"/>
    </location>
</feature>
<dbReference type="SUPFAM" id="SSF50475">
    <property type="entry name" value="FMN-binding split barrel"/>
    <property type="match status" value="1"/>
</dbReference>
<evidence type="ECO:0000256" key="4">
    <source>
        <dbReference type="ARBA" id="ARBA00038054"/>
    </source>
</evidence>
<comment type="cofactor">
    <cofactor evidence="1">
        <name>FMN</name>
        <dbReference type="ChEBI" id="CHEBI:58210"/>
    </cofactor>
</comment>
<dbReference type="RefSeq" id="XP_008608812.1">
    <property type="nucleotide sequence ID" value="XM_008610590.1"/>
</dbReference>
<dbReference type="InterPro" id="IPR012349">
    <property type="entry name" value="Split_barrel_FMN-bd"/>
</dbReference>
<dbReference type="GeneID" id="19945627"/>
<dbReference type="InParanoid" id="T0QIQ2"/>
<dbReference type="OMA" id="PHNPFNA"/>
<dbReference type="SMART" id="SM00903">
    <property type="entry name" value="Flavin_Reduct"/>
    <property type="match status" value="1"/>
</dbReference>
<sequence length="202" mass="21835">MQTRGFDVASTSARQAYQLLTGAVVPRPIAWISTVSADGVTNLAPFSFFTVVSSDPPIVSYTQLFPTPGTDKDTLTNLRATNECVINFVPIELGELMNATSRNYPHGVSEIDALEIPTIRSTRVQVPGVAASPIRMECSLRDVLEIGNGKLVLLNVLHFEVAEASLTESGQIDSNVFASLGRMSRNDYVATSNLFEIARPTS</sequence>
<evidence type="ECO:0000313" key="6">
    <source>
        <dbReference type="EMBL" id="EQC37879.1"/>
    </source>
</evidence>
<dbReference type="eggNOG" id="ENOG502S86W">
    <property type="taxonomic scope" value="Eukaryota"/>
</dbReference>
<dbReference type="InterPro" id="IPR002563">
    <property type="entry name" value="Flavin_Rdtase-like_dom"/>
</dbReference>
<keyword evidence="7" id="KW-1185">Reference proteome</keyword>
<dbReference type="Gene3D" id="2.30.110.10">
    <property type="entry name" value="Electron Transport, Fmn-binding Protein, Chain A"/>
    <property type="match status" value="1"/>
</dbReference>
<dbReference type="EMBL" id="JH767143">
    <property type="protein sequence ID" value="EQC37879.1"/>
    <property type="molecule type" value="Genomic_DNA"/>
</dbReference>
<evidence type="ECO:0000313" key="7">
    <source>
        <dbReference type="Proteomes" id="UP000030762"/>
    </source>
</evidence>
<evidence type="ECO:0000259" key="5">
    <source>
        <dbReference type="SMART" id="SM00903"/>
    </source>
</evidence>
<accession>T0QIQ2</accession>
<dbReference type="PANTHER" id="PTHR33798">
    <property type="entry name" value="FLAVOPROTEIN OXYGENASE"/>
    <property type="match status" value="1"/>
</dbReference>
<dbReference type="AlphaFoldDB" id="T0QIQ2"/>
<proteinExistence type="inferred from homology"/>
<dbReference type="PANTHER" id="PTHR33798:SF5">
    <property type="entry name" value="FLAVIN REDUCTASE LIKE DOMAIN-CONTAINING PROTEIN"/>
    <property type="match status" value="1"/>
</dbReference>